<evidence type="ECO:0000256" key="13">
    <source>
        <dbReference type="RuleBase" id="RU367080"/>
    </source>
</evidence>
<evidence type="ECO:0000256" key="4">
    <source>
        <dbReference type="ARBA" id="ARBA00022771"/>
    </source>
</evidence>
<feature type="domain" description="RTR1-type" evidence="15">
    <location>
        <begin position="113"/>
        <end position="196"/>
    </location>
</feature>
<feature type="region of interest" description="Disordered" evidence="14">
    <location>
        <begin position="273"/>
        <end position="377"/>
    </location>
</feature>
<dbReference type="Pfam" id="PF04181">
    <property type="entry name" value="RPAP2_Rtr1"/>
    <property type="match status" value="1"/>
</dbReference>
<keyword evidence="4 13" id="KW-0863">Zinc-finger</keyword>
<evidence type="ECO:0000256" key="12">
    <source>
        <dbReference type="PROSITE-ProRule" id="PRU00812"/>
    </source>
</evidence>
<dbReference type="AlphaFoldDB" id="A0A3Q2YD33"/>
<evidence type="ECO:0000313" key="17">
    <source>
        <dbReference type="Proteomes" id="UP000264820"/>
    </source>
</evidence>
<keyword evidence="5 13" id="KW-0378">Hydrolase</keyword>
<reference evidence="16" key="2">
    <citation type="submission" date="2025-09" db="UniProtKB">
        <authorList>
            <consortium name="Ensembl"/>
        </authorList>
    </citation>
    <scope>IDENTIFICATION</scope>
</reference>
<comment type="function">
    <text evidence="9">Protein phosphatase that displays CTD phosphatase activity and regulates transcription of snRNA genes. Recognizes and binds phosphorylated 'Ser-7' of the C-terminal heptapeptide repeat domain (CTD) of the largest RNA polymerase II subunit POLR2A, and mediates dephosphorylation of 'Ser-5' of the CTD, thereby promoting transcription of snRNA genes. Downstream of EIF2AK3/PERK, dephosphorylates ERN1, a sensor for the endoplasmic reticulum unfolded protein response (UPR), to abort failed ER-stress adaptation and trigger apoptosis.</text>
</comment>
<dbReference type="GO" id="GO:0008420">
    <property type="term" value="F:RNA polymerase II CTD heptapeptide repeat phosphatase activity"/>
    <property type="evidence" value="ECO:0007669"/>
    <property type="project" value="UniProtKB-UniRule"/>
</dbReference>
<sequence length="654" mass="74708">MKKKQPENIVPKERPRRVGNEHLAHPTCRIYVTSQVIVDIVTNRNNMESEERRVVSKATKKGGKYAKLLCEEEARRRESIRETLRERLELEKRALQVVERLLEDSVCEDFLLDCAKFITSANYRDAVEERFITKLCGYPLCSNKLGKIPKQQYTISTKTNKVYDITERKCFCSNFCYKASKEFELQISKAPLWLRQDERRPEIKLRKKGDIGSSGEEVCLTAKCLQEEDIEQPLSIQCEDPQERCYTAGCNDDDYSSDDEREQDFISSVVSRERRSRVHWGDRPRRKNEGEGVGRGEAERRRCQQKQRAEKEDTMRRDESFETNREESREEAKVEEVMGQLVSCSLHTASPTPASPMNESTHSRETGSPAELSADSRPSLDIIQVGVSKRGVSGLRGLLKNHAPEAKHNLIGHSLLESLRATLNEWLTDESLKFLHGANCTLDSPSTYLKEEEEEEEEDEELDEDDLEDDVTEVSGRAERRTTAAAPDYEALKRETQQMVLKVREFYKGTWIMPEEPQRVNGNEDQSTSDSPALPLVDSKAQHLIQKRITVEKLASCLRNILGPLSLTLSDITSDLNNLVRTFRFTNTNIIHKPPEWTLIAVALLHLLSYVSPVVAEALKTPSSISYVNTLMEELGLQQQDLLNLLQAFKPPPH</sequence>
<dbReference type="GO" id="GO:0005737">
    <property type="term" value="C:cytoplasm"/>
    <property type="evidence" value="ECO:0007669"/>
    <property type="project" value="TreeGrafter"/>
</dbReference>
<comment type="catalytic activity">
    <reaction evidence="11 13">
        <text>O-phospho-L-threonyl-[protein] + H2O = L-threonyl-[protein] + phosphate</text>
        <dbReference type="Rhea" id="RHEA:47004"/>
        <dbReference type="Rhea" id="RHEA-COMP:11060"/>
        <dbReference type="Rhea" id="RHEA-COMP:11605"/>
        <dbReference type="ChEBI" id="CHEBI:15377"/>
        <dbReference type="ChEBI" id="CHEBI:30013"/>
        <dbReference type="ChEBI" id="CHEBI:43474"/>
        <dbReference type="ChEBI" id="CHEBI:61977"/>
        <dbReference type="EC" id="3.1.3.16"/>
    </reaction>
</comment>
<dbReference type="InterPro" id="IPR039693">
    <property type="entry name" value="Rtr1/RPAP2"/>
</dbReference>
<protein>
    <recommendedName>
        <fullName evidence="13">RNA polymerase II subunit B1 CTD phosphatase RPAP2 homolog</fullName>
        <ecNumber evidence="13">3.1.3.16</ecNumber>
    </recommendedName>
</protein>
<dbReference type="EC" id="3.1.3.16" evidence="13"/>
<evidence type="ECO:0000256" key="10">
    <source>
        <dbReference type="ARBA" id="ARBA00047761"/>
    </source>
</evidence>
<keyword evidence="17" id="KW-1185">Reference proteome</keyword>
<feature type="compositionally biased region" description="Acidic residues" evidence="14">
    <location>
        <begin position="451"/>
        <end position="472"/>
    </location>
</feature>
<comment type="subcellular location">
    <subcellularLocation>
        <location evidence="1 13">Nucleus</location>
    </subcellularLocation>
</comment>
<accession>A0A3Q2YD33</accession>
<comment type="catalytic activity">
    <reaction evidence="10 13">
        <text>O-phospho-L-seryl-[protein] + H2O = L-seryl-[protein] + phosphate</text>
        <dbReference type="Rhea" id="RHEA:20629"/>
        <dbReference type="Rhea" id="RHEA-COMP:9863"/>
        <dbReference type="Rhea" id="RHEA-COMP:11604"/>
        <dbReference type="ChEBI" id="CHEBI:15377"/>
        <dbReference type="ChEBI" id="CHEBI:29999"/>
        <dbReference type="ChEBI" id="CHEBI:43474"/>
        <dbReference type="ChEBI" id="CHEBI:83421"/>
        <dbReference type="EC" id="3.1.3.16"/>
    </reaction>
</comment>
<dbReference type="Ensembl" id="ENSHCOT00000023922.1">
    <property type="protein sequence ID" value="ENSHCOP00000015889.1"/>
    <property type="gene ID" value="ENSHCOG00000019576.1"/>
</dbReference>
<feature type="compositionally biased region" description="Basic and acidic residues" evidence="14">
    <location>
        <begin position="279"/>
        <end position="336"/>
    </location>
</feature>
<dbReference type="PANTHER" id="PTHR14732">
    <property type="entry name" value="RNA POLYMERASE II SUBUNIT B1 CTD PHOSPHATASE RPAP2-RELATED"/>
    <property type="match status" value="1"/>
</dbReference>
<organism evidence="16 17">
    <name type="scientific">Hippocampus comes</name>
    <name type="common">Tiger tail seahorse</name>
    <dbReference type="NCBI Taxonomy" id="109280"/>
    <lineage>
        <taxon>Eukaryota</taxon>
        <taxon>Metazoa</taxon>
        <taxon>Chordata</taxon>
        <taxon>Craniata</taxon>
        <taxon>Vertebrata</taxon>
        <taxon>Euteleostomi</taxon>
        <taxon>Actinopterygii</taxon>
        <taxon>Neopterygii</taxon>
        <taxon>Teleostei</taxon>
        <taxon>Neoteleostei</taxon>
        <taxon>Acanthomorphata</taxon>
        <taxon>Syngnathiaria</taxon>
        <taxon>Syngnathiformes</taxon>
        <taxon>Syngnathoidei</taxon>
        <taxon>Syngnathidae</taxon>
        <taxon>Hippocampus</taxon>
    </lineage>
</organism>
<evidence type="ECO:0000256" key="8">
    <source>
        <dbReference type="ARBA" id="ARBA00023242"/>
    </source>
</evidence>
<dbReference type="InterPro" id="IPR038534">
    <property type="entry name" value="Rtr1/RPAP2_sf"/>
</dbReference>
<feature type="compositionally biased region" description="Polar residues" evidence="14">
    <location>
        <begin position="342"/>
        <end position="360"/>
    </location>
</feature>
<dbReference type="GO" id="GO:0008270">
    <property type="term" value="F:zinc ion binding"/>
    <property type="evidence" value="ECO:0007669"/>
    <property type="project" value="UniProtKB-KW"/>
</dbReference>
<dbReference type="GO" id="GO:0005634">
    <property type="term" value="C:nucleus"/>
    <property type="evidence" value="ECO:0007669"/>
    <property type="project" value="UniProtKB-SubCell"/>
</dbReference>
<evidence type="ECO:0000256" key="5">
    <source>
        <dbReference type="ARBA" id="ARBA00022801"/>
    </source>
</evidence>
<keyword evidence="7 13" id="KW-0904">Protein phosphatase</keyword>
<evidence type="ECO:0000256" key="1">
    <source>
        <dbReference type="ARBA" id="ARBA00004123"/>
    </source>
</evidence>
<dbReference type="InterPro" id="IPR007308">
    <property type="entry name" value="Rtr1/RPAP2_dom"/>
</dbReference>
<dbReference type="Proteomes" id="UP000264820">
    <property type="component" value="Unplaced"/>
</dbReference>
<feature type="region of interest" description="Disordered" evidence="14">
    <location>
        <begin position="443"/>
        <end position="482"/>
    </location>
</feature>
<evidence type="ECO:0000259" key="15">
    <source>
        <dbReference type="PROSITE" id="PS51479"/>
    </source>
</evidence>
<dbReference type="OMA" id="WCTDETL"/>
<keyword evidence="3 13" id="KW-0479">Metal-binding</keyword>
<evidence type="ECO:0000313" key="16">
    <source>
        <dbReference type="Ensembl" id="ENSHCOP00000015889.1"/>
    </source>
</evidence>
<dbReference type="PROSITE" id="PS51479">
    <property type="entry name" value="ZF_RTR1"/>
    <property type="match status" value="1"/>
</dbReference>
<dbReference type="PANTHER" id="PTHR14732:SF0">
    <property type="entry name" value="RNA POLYMERASE II SUBUNIT B1 CTD PHOSPHATASE RPAP2-RELATED"/>
    <property type="match status" value="1"/>
</dbReference>
<comment type="similarity">
    <text evidence="2 12 13">Belongs to the RPAP2 family.</text>
</comment>
<evidence type="ECO:0000256" key="6">
    <source>
        <dbReference type="ARBA" id="ARBA00022833"/>
    </source>
</evidence>
<name>A0A3Q2YD33_HIPCM</name>
<keyword evidence="6 13" id="KW-0862">Zinc</keyword>
<evidence type="ECO:0000256" key="9">
    <source>
        <dbReference type="ARBA" id="ARBA00045547"/>
    </source>
</evidence>
<proteinExistence type="inferred from homology"/>
<dbReference type="STRING" id="109280.ENSHCOP00000015889"/>
<keyword evidence="8 13" id="KW-0539">Nucleus</keyword>
<evidence type="ECO:0000256" key="7">
    <source>
        <dbReference type="ARBA" id="ARBA00022912"/>
    </source>
</evidence>
<evidence type="ECO:0000256" key="3">
    <source>
        <dbReference type="ARBA" id="ARBA00022723"/>
    </source>
</evidence>
<dbReference type="GO" id="GO:0043175">
    <property type="term" value="F:RNA polymerase core enzyme binding"/>
    <property type="evidence" value="ECO:0007669"/>
    <property type="project" value="UniProtKB-UniRule"/>
</dbReference>
<reference evidence="16" key="1">
    <citation type="submission" date="2025-08" db="UniProtKB">
        <authorList>
            <consortium name="Ensembl"/>
        </authorList>
    </citation>
    <scope>IDENTIFICATION</scope>
</reference>
<dbReference type="GeneTree" id="ENSGT00390000017965"/>
<evidence type="ECO:0000256" key="2">
    <source>
        <dbReference type="ARBA" id="ARBA00005676"/>
    </source>
</evidence>
<evidence type="ECO:0000256" key="11">
    <source>
        <dbReference type="ARBA" id="ARBA00048336"/>
    </source>
</evidence>
<comment type="subunit">
    <text evidence="13">Associates with the RNA polymerase II complex.</text>
</comment>
<dbReference type="Gene3D" id="1.25.40.820">
    <property type="match status" value="1"/>
</dbReference>
<evidence type="ECO:0000256" key="14">
    <source>
        <dbReference type="SAM" id="MobiDB-lite"/>
    </source>
</evidence>